<evidence type="ECO:0000256" key="6">
    <source>
        <dbReference type="ARBA" id="ARBA00022989"/>
    </source>
</evidence>
<comment type="subcellular location">
    <subcellularLocation>
        <location evidence="1">Cell membrane</location>
        <topology evidence="1">Multi-pass membrane protein</topology>
    </subcellularLocation>
</comment>
<evidence type="ECO:0000256" key="4">
    <source>
        <dbReference type="ARBA" id="ARBA00022475"/>
    </source>
</evidence>
<accession>A0A833GZ74</accession>
<feature type="transmembrane region" description="Helical" evidence="8">
    <location>
        <begin position="139"/>
        <end position="163"/>
    </location>
</feature>
<protein>
    <submittedName>
        <fullName evidence="10">MFS transporter</fullName>
    </submittedName>
</protein>
<dbReference type="InterPro" id="IPR018043">
    <property type="entry name" value="Na/Gal_symport_CS"/>
</dbReference>
<evidence type="ECO:0000256" key="7">
    <source>
        <dbReference type="ARBA" id="ARBA00023136"/>
    </source>
</evidence>
<dbReference type="InterPro" id="IPR036259">
    <property type="entry name" value="MFS_trans_sf"/>
</dbReference>
<proteinExistence type="inferred from homology"/>
<organism evidence="10 11">
    <name type="scientific">Leptonema illini</name>
    <dbReference type="NCBI Taxonomy" id="183"/>
    <lineage>
        <taxon>Bacteria</taxon>
        <taxon>Pseudomonadati</taxon>
        <taxon>Spirochaetota</taxon>
        <taxon>Spirochaetia</taxon>
        <taxon>Leptospirales</taxon>
        <taxon>Leptospiraceae</taxon>
        <taxon>Leptonema</taxon>
    </lineage>
</organism>
<name>A0A833GZ74_9LEPT</name>
<evidence type="ECO:0000256" key="2">
    <source>
        <dbReference type="ARBA" id="ARBA00009617"/>
    </source>
</evidence>
<keyword evidence="6 8" id="KW-1133">Transmembrane helix</keyword>
<keyword evidence="3" id="KW-0813">Transport</keyword>
<gene>
    <name evidence="10" type="ORF">F9K24_16525</name>
</gene>
<dbReference type="Gene3D" id="1.20.1250.20">
    <property type="entry name" value="MFS general substrate transporter like domains"/>
    <property type="match status" value="2"/>
</dbReference>
<dbReference type="GO" id="GO:0015293">
    <property type="term" value="F:symporter activity"/>
    <property type="evidence" value="ECO:0007669"/>
    <property type="project" value="InterPro"/>
</dbReference>
<dbReference type="PANTHER" id="PTHR11328">
    <property type="entry name" value="MAJOR FACILITATOR SUPERFAMILY DOMAIN-CONTAINING PROTEIN"/>
    <property type="match status" value="1"/>
</dbReference>
<evidence type="ECO:0000259" key="9">
    <source>
        <dbReference type="PROSITE" id="PS50850"/>
    </source>
</evidence>
<dbReference type="GO" id="GO:0006814">
    <property type="term" value="P:sodium ion transport"/>
    <property type="evidence" value="ECO:0007669"/>
    <property type="project" value="InterPro"/>
</dbReference>
<dbReference type="Pfam" id="PF13347">
    <property type="entry name" value="MFS_2"/>
    <property type="match status" value="1"/>
</dbReference>
<evidence type="ECO:0000256" key="1">
    <source>
        <dbReference type="ARBA" id="ARBA00004651"/>
    </source>
</evidence>
<keyword evidence="4" id="KW-1003">Cell membrane</keyword>
<feature type="transmembrane region" description="Helical" evidence="8">
    <location>
        <begin position="288"/>
        <end position="305"/>
    </location>
</feature>
<feature type="transmembrane region" description="Helical" evidence="8">
    <location>
        <begin position="311"/>
        <end position="330"/>
    </location>
</feature>
<evidence type="ECO:0000256" key="5">
    <source>
        <dbReference type="ARBA" id="ARBA00022692"/>
    </source>
</evidence>
<dbReference type="PANTHER" id="PTHR11328:SF24">
    <property type="entry name" value="MAJOR FACILITATOR SUPERFAMILY (MFS) PROFILE DOMAIN-CONTAINING PROTEIN"/>
    <property type="match status" value="1"/>
</dbReference>
<feature type="transmembrane region" description="Helical" evidence="8">
    <location>
        <begin position="73"/>
        <end position="90"/>
    </location>
</feature>
<dbReference type="GO" id="GO:0008643">
    <property type="term" value="P:carbohydrate transport"/>
    <property type="evidence" value="ECO:0007669"/>
    <property type="project" value="InterPro"/>
</dbReference>
<evidence type="ECO:0000313" key="11">
    <source>
        <dbReference type="Proteomes" id="UP000460298"/>
    </source>
</evidence>
<evidence type="ECO:0000256" key="8">
    <source>
        <dbReference type="SAM" id="Phobius"/>
    </source>
</evidence>
<dbReference type="EMBL" id="WBUI01000020">
    <property type="protein sequence ID" value="KAB2930462.1"/>
    <property type="molecule type" value="Genomic_DNA"/>
</dbReference>
<dbReference type="PROSITE" id="PS00872">
    <property type="entry name" value="NA_GALACTOSIDE_SYMP"/>
    <property type="match status" value="1"/>
</dbReference>
<dbReference type="InterPro" id="IPR020846">
    <property type="entry name" value="MFS_dom"/>
</dbReference>
<dbReference type="GO" id="GO:0005886">
    <property type="term" value="C:plasma membrane"/>
    <property type="evidence" value="ECO:0007669"/>
    <property type="project" value="UniProtKB-SubCell"/>
</dbReference>
<feature type="transmembrane region" description="Helical" evidence="8">
    <location>
        <begin position="175"/>
        <end position="194"/>
    </location>
</feature>
<dbReference type="Proteomes" id="UP000460298">
    <property type="component" value="Unassembled WGS sequence"/>
</dbReference>
<dbReference type="AlphaFoldDB" id="A0A833GZ74"/>
<evidence type="ECO:0000256" key="3">
    <source>
        <dbReference type="ARBA" id="ARBA00022448"/>
    </source>
</evidence>
<feature type="transmembrane region" description="Helical" evidence="8">
    <location>
        <begin position="223"/>
        <end position="245"/>
    </location>
</feature>
<feature type="transmembrane region" description="Helical" evidence="8">
    <location>
        <begin position="102"/>
        <end position="127"/>
    </location>
</feature>
<sequence length="437" mass="48262">MTRIGYGAAEMGHFASELVVRLYLLKFYTDTVGLSPLLAGLAIALSIVWDAVSDPLMGFLSDHTAWRFGRRRPYILVGSLLLALALAFLFHPPQTESQTAIFAYLLVSYILLNTALTVTAVPHAALAAELTDSPGERTVLFGFRLFWGNIGLLAGTLLPGYFLNKGRAIEAYADAALWLAVLVVAGGLITFFTTREPRNRERRSPGGIAEFVAVPTNPVFRPLLLAFMTAYAGVAINSALALFYYEDRLAFEPEQTNIVLGTFLVVWTSSIPLWVILSRRFGKRRPAFYGLLLLGLMTTFTYPFLPERVLWPPLVAAVAGGIFVGSIILFDSIITDIVDYDEWKSGIQKEGLFFGYAKMGVKLSRAMALLLTGLLLEWIGQGEERNNVALGWLFGPGVGLFFLVGAGIFLLYPMSDRQSQAVQKRLKRRRNETERAA</sequence>
<comment type="similarity">
    <text evidence="2">Belongs to the sodium:galactoside symporter (TC 2.A.2) family.</text>
</comment>
<feature type="transmembrane region" description="Helical" evidence="8">
    <location>
        <begin position="32"/>
        <end position="52"/>
    </location>
</feature>
<feature type="domain" description="Major facilitator superfamily (MFS) profile" evidence="9">
    <location>
        <begin position="1"/>
        <end position="198"/>
    </location>
</feature>
<dbReference type="SUPFAM" id="SSF103473">
    <property type="entry name" value="MFS general substrate transporter"/>
    <property type="match status" value="1"/>
</dbReference>
<keyword evidence="7 8" id="KW-0472">Membrane</keyword>
<feature type="transmembrane region" description="Helical" evidence="8">
    <location>
        <begin position="257"/>
        <end position="276"/>
    </location>
</feature>
<keyword evidence="5 8" id="KW-0812">Transmembrane</keyword>
<evidence type="ECO:0000313" key="10">
    <source>
        <dbReference type="EMBL" id="KAB2930462.1"/>
    </source>
</evidence>
<feature type="transmembrane region" description="Helical" evidence="8">
    <location>
        <begin position="392"/>
        <end position="412"/>
    </location>
</feature>
<dbReference type="PROSITE" id="PS50850">
    <property type="entry name" value="MFS"/>
    <property type="match status" value="1"/>
</dbReference>
<reference evidence="10 11" key="1">
    <citation type="submission" date="2019-10" db="EMBL/GenBank/DDBJ databases">
        <title>Extracellular Electron Transfer in a Candidatus Methanoperedens spp. Enrichment Culture.</title>
        <authorList>
            <person name="Berger S."/>
            <person name="Rangel Shaw D."/>
            <person name="Berben T."/>
            <person name="In 'T Zandt M."/>
            <person name="Frank J."/>
            <person name="Reimann J."/>
            <person name="Jetten M.S.M."/>
            <person name="Welte C.U."/>
        </authorList>
    </citation>
    <scope>NUCLEOTIDE SEQUENCE [LARGE SCALE GENOMIC DNA]</scope>
    <source>
        <strain evidence="10">SB12</strain>
    </source>
</reference>
<dbReference type="InterPro" id="IPR039672">
    <property type="entry name" value="MFS_2"/>
</dbReference>
<comment type="caution">
    <text evidence="10">The sequence shown here is derived from an EMBL/GenBank/DDBJ whole genome shotgun (WGS) entry which is preliminary data.</text>
</comment>